<dbReference type="InterPro" id="IPR036864">
    <property type="entry name" value="Zn2-C6_fun-type_DNA-bd_sf"/>
</dbReference>
<organism evidence="4 5">
    <name type="scientific">Chaetomidium leptoderma</name>
    <dbReference type="NCBI Taxonomy" id="669021"/>
    <lineage>
        <taxon>Eukaryota</taxon>
        <taxon>Fungi</taxon>
        <taxon>Dikarya</taxon>
        <taxon>Ascomycota</taxon>
        <taxon>Pezizomycotina</taxon>
        <taxon>Sordariomycetes</taxon>
        <taxon>Sordariomycetidae</taxon>
        <taxon>Sordariales</taxon>
        <taxon>Chaetomiaceae</taxon>
        <taxon>Chaetomidium</taxon>
    </lineage>
</organism>
<dbReference type="PROSITE" id="PS50048">
    <property type="entry name" value="ZN2_CY6_FUNGAL_2"/>
    <property type="match status" value="1"/>
</dbReference>
<evidence type="ECO:0000256" key="2">
    <source>
        <dbReference type="SAM" id="MobiDB-lite"/>
    </source>
</evidence>
<proteinExistence type="predicted"/>
<dbReference type="SUPFAM" id="SSF57701">
    <property type="entry name" value="Zn2/Cys6 DNA-binding domain"/>
    <property type="match status" value="1"/>
</dbReference>
<dbReference type="PANTHER" id="PTHR37540:SF9">
    <property type="entry name" value="ZN(2)-C6 FUNGAL-TYPE DOMAIN-CONTAINING PROTEIN"/>
    <property type="match status" value="1"/>
</dbReference>
<feature type="compositionally biased region" description="Low complexity" evidence="2">
    <location>
        <begin position="509"/>
        <end position="532"/>
    </location>
</feature>
<dbReference type="AlphaFoldDB" id="A0AAN6ZWC1"/>
<protein>
    <submittedName>
        <fullName evidence="4">Oleate activated transcription factor 3</fullName>
    </submittedName>
</protein>
<dbReference type="InterPro" id="IPR001138">
    <property type="entry name" value="Zn2Cys6_DnaBD"/>
</dbReference>
<reference evidence="4" key="2">
    <citation type="submission" date="2023-05" db="EMBL/GenBank/DDBJ databases">
        <authorList>
            <consortium name="Lawrence Berkeley National Laboratory"/>
            <person name="Steindorff A."/>
            <person name="Hensen N."/>
            <person name="Bonometti L."/>
            <person name="Westerberg I."/>
            <person name="Brannstrom I.O."/>
            <person name="Guillou S."/>
            <person name="Cros-Aarteil S."/>
            <person name="Calhoun S."/>
            <person name="Haridas S."/>
            <person name="Kuo A."/>
            <person name="Mondo S."/>
            <person name="Pangilinan J."/>
            <person name="Riley R."/>
            <person name="Labutti K."/>
            <person name="Andreopoulos B."/>
            <person name="Lipzen A."/>
            <person name="Chen C."/>
            <person name="Yanf M."/>
            <person name="Daum C."/>
            <person name="Ng V."/>
            <person name="Clum A."/>
            <person name="Ohm R."/>
            <person name="Martin F."/>
            <person name="Silar P."/>
            <person name="Natvig D."/>
            <person name="Lalanne C."/>
            <person name="Gautier V."/>
            <person name="Ament-Velasquez S.L."/>
            <person name="Kruys A."/>
            <person name="Hutchinson M.I."/>
            <person name="Powell A.J."/>
            <person name="Barry K."/>
            <person name="Miller A.N."/>
            <person name="Grigoriev I.V."/>
            <person name="Debuchy R."/>
            <person name="Gladieux P."/>
            <person name="Thoren M.H."/>
            <person name="Johannesson H."/>
        </authorList>
    </citation>
    <scope>NUCLEOTIDE SEQUENCE</scope>
    <source>
        <strain evidence="4">CBS 538.74</strain>
    </source>
</reference>
<feature type="domain" description="Zn(2)-C6 fungal-type" evidence="3">
    <location>
        <begin position="21"/>
        <end position="52"/>
    </location>
</feature>
<dbReference type="PROSITE" id="PS00463">
    <property type="entry name" value="ZN2_CY6_FUNGAL_1"/>
    <property type="match status" value="1"/>
</dbReference>
<evidence type="ECO:0000259" key="3">
    <source>
        <dbReference type="PROSITE" id="PS50048"/>
    </source>
</evidence>
<keyword evidence="1" id="KW-0539">Nucleus</keyword>
<comment type="caution">
    <text evidence="4">The sequence shown here is derived from an EMBL/GenBank/DDBJ whole genome shotgun (WGS) entry which is preliminary data.</text>
</comment>
<dbReference type="Gene3D" id="4.10.240.10">
    <property type="entry name" value="Zn(2)-C6 fungal-type DNA-binding domain"/>
    <property type="match status" value="1"/>
</dbReference>
<accession>A0AAN6ZWC1</accession>
<feature type="compositionally biased region" description="Gly residues" evidence="2">
    <location>
        <begin position="755"/>
        <end position="765"/>
    </location>
</feature>
<evidence type="ECO:0000313" key="4">
    <source>
        <dbReference type="EMBL" id="KAK4152544.1"/>
    </source>
</evidence>
<reference evidence="4" key="1">
    <citation type="journal article" date="2023" name="Mol. Phylogenet. Evol.">
        <title>Genome-scale phylogeny and comparative genomics of the fungal order Sordariales.</title>
        <authorList>
            <person name="Hensen N."/>
            <person name="Bonometti L."/>
            <person name="Westerberg I."/>
            <person name="Brannstrom I.O."/>
            <person name="Guillou S."/>
            <person name="Cros-Aarteil S."/>
            <person name="Calhoun S."/>
            <person name="Haridas S."/>
            <person name="Kuo A."/>
            <person name="Mondo S."/>
            <person name="Pangilinan J."/>
            <person name="Riley R."/>
            <person name="LaButti K."/>
            <person name="Andreopoulos B."/>
            <person name="Lipzen A."/>
            <person name="Chen C."/>
            <person name="Yan M."/>
            <person name="Daum C."/>
            <person name="Ng V."/>
            <person name="Clum A."/>
            <person name="Steindorff A."/>
            <person name="Ohm R.A."/>
            <person name="Martin F."/>
            <person name="Silar P."/>
            <person name="Natvig D.O."/>
            <person name="Lalanne C."/>
            <person name="Gautier V."/>
            <person name="Ament-Velasquez S.L."/>
            <person name="Kruys A."/>
            <person name="Hutchinson M.I."/>
            <person name="Powell A.J."/>
            <person name="Barry K."/>
            <person name="Miller A.N."/>
            <person name="Grigoriev I.V."/>
            <person name="Debuchy R."/>
            <person name="Gladieux P."/>
            <person name="Hiltunen Thoren M."/>
            <person name="Johannesson H."/>
        </authorList>
    </citation>
    <scope>NUCLEOTIDE SEQUENCE</scope>
    <source>
        <strain evidence="4">CBS 538.74</strain>
    </source>
</reference>
<dbReference type="CDD" id="cd00067">
    <property type="entry name" value="GAL4"/>
    <property type="match status" value="1"/>
</dbReference>
<dbReference type="GO" id="GO:0000981">
    <property type="term" value="F:DNA-binding transcription factor activity, RNA polymerase II-specific"/>
    <property type="evidence" value="ECO:0007669"/>
    <property type="project" value="InterPro"/>
</dbReference>
<dbReference type="GO" id="GO:0008270">
    <property type="term" value="F:zinc ion binding"/>
    <property type="evidence" value="ECO:0007669"/>
    <property type="project" value="InterPro"/>
</dbReference>
<sequence length="765" mass="83772">MSEPMQAIVIRPPRAERTTTSCGECRRRKQKCNQGHPCSNCARRFPQPACEYRPSSRCAMFQSPHTPTAKLDGSRLLTWERDRRPSPVVVPQRPAFAVSLSPAALTRSGGFDIETFQQQHPVPQHSPLLSPWNQQFERSSEDVGAFMSTWPGFDFFGQSPASTSTSTSQYAWSTDQQSLAMSIIACDEGCTSHSDEVHDAIRTLNAHRPDQGNWATSNWAAGYSAWTLVPAVSPTTGNISWPLADPAQAFVQMPLTPQPMQNTELLSVFVKFISHFTASLDGNPDASNPYIKYYVPYCVNSQLLVHVAIYSAACFLTDTGHVERTVAMAHKGHVIKLLNEHIRSQISSSDEVIAGVLQLILDEWLWGNTNDLRAHLRGLREMIKSRGGFRTLGLHGLLSKLAISADVAIALSFEVSPFLRGGPEFEFRDNSQIPLRLALNTPLISTLVRFSSCDAALRIHPAAASILDDMRFLLAAVLALPENPSAKELQKVHTTSAWIHERISSLPEDSPAARRPSPATTSSAAPSRDSPAMPEPSEDHHHQQQQANRGPAQPQRPQHHQKQSRQTPEERSSPPPPPPRNNNNRNTTDQQPGSSSSSPDPVYQAIRLAALLYSRAIKHRQPFSQVVTPAEFLRLWTTAWRVPLSTWRTPLLGVLNWILVAMVGSSGRAVQPHDRFVKGLLNISLFQMGMENWGIARAVMDAALRLQRWLAGGGGGGEPTTTPGSPSNGSGGGNGTNDEAGERGEWLREGSGSSSSGGGNMEEAE</sequence>
<keyword evidence="5" id="KW-1185">Reference proteome</keyword>
<dbReference type="Pfam" id="PF11951">
    <property type="entry name" value="Fungal_trans_2"/>
    <property type="match status" value="1"/>
</dbReference>
<evidence type="ECO:0000313" key="5">
    <source>
        <dbReference type="Proteomes" id="UP001302745"/>
    </source>
</evidence>
<gene>
    <name evidence="4" type="ORF">C8A00DRAFT_44397</name>
</gene>
<dbReference type="PANTHER" id="PTHR37540">
    <property type="entry name" value="TRANSCRIPTION FACTOR (ACR-2), PUTATIVE-RELATED-RELATED"/>
    <property type="match status" value="1"/>
</dbReference>
<dbReference type="Pfam" id="PF00172">
    <property type="entry name" value="Zn_clus"/>
    <property type="match status" value="1"/>
</dbReference>
<feature type="compositionally biased region" description="Low complexity" evidence="2">
    <location>
        <begin position="719"/>
        <end position="728"/>
    </location>
</feature>
<dbReference type="Proteomes" id="UP001302745">
    <property type="component" value="Unassembled WGS sequence"/>
</dbReference>
<evidence type="ECO:0000256" key="1">
    <source>
        <dbReference type="ARBA" id="ARBA00023242"/>
    </source>
</evidence>
<feature type="region of interest" description="Disordered" evidence="2">
    <location>
        <begin position="713"/>
        <end position="765"/>
    </location>
</feature>
<dbReference type="InterPro" id="IPR021858">
    <property type="entry name" value="Fun_TF"/>
</dbReference>
<name>A0AAN6ZWC1_9PEZI</name>
<feature type="region of interest" description="Disordered" evidence="2">
    <location>
        <begin position="502"/>
        <end position="601"/>
    </location>
</feature>
<dbReference type="EMBL" id="MU856970">
    <property type="protein sequence ID" value="KAK4152544.1"/>
    <property type="molecule type" value="Genomic_DNA"/>
</dbReference>